<dbReference type="EMBL" id="BK015473">
    <property type="protein sequence ID" value="DAE08710.1"/>
    <property type="molecule type" value="Genomic_DNA"/>
</dbReference>
<sequence length="216" mass="24166">MADASVDLILTDPPYGIQYRSRNNKTIKNDKSPFIWWLYDAYRILNDRGCLLCFTRWDVLEVWRSAIQYAGFSIRSCIVWDKVFHGMGNTKSAFAPRHELLLFADKGGFSFPGHRPMDVLQVRKVPGAHMIHPTEKPVALLSMLIEATTHPGALVLDPFAGSGSTAEACIHTNRNYIAIELADEYCDQARKRVITAKEGSHGNPLGSGEDADKRES</sequence>
<reference evidence="6" key="1">
    <citation type="journal article" date="2021" name="Proc. Natl. Acad. Sci. U.S.A.">
        <title>A Catalog of Tens of Thousands of Viruses from Human Metagenomes Reveals Hidden Associations with Chronic Diseases.</title>
        <authorList>
            <person name="Tisza M.J."/>
            <person name="Buck C.B."/>
        </authorList>
    </citation>
    <scope>NUCLEOTIDE SEQUENCE</scope>
    <source>
        <strain evidence="6">Ct3lF2</strain>
    </source>
</reference>
<dbReference type="InterPro" id="IPR002052">
    <property type="entry name" value="DNA_methylase_N6_adenine_CS"/>
</dbReference>
<dbReference type="InterPro" id="IPR001091">
    <property type="entry name" value="RM_Methyltransferase"/>
</dbReference>
<dbReference type="GO" id="GO:0003677">
    <property type="term" value="F:DNA binding"/>
    <property type="evidence" value="ECO:0007669"/>
    <property type="project" value="InterPro"/>
</dbReference>
<dbReference type="GO" id="GO:0009007">
    <property type="term" value="F:site-specific DNA-methyltransferase (adenine-specific) activity"/>
    <property type="evidence" value="ECO:0007669"/>
    <property type="project" value="TreeGrafter"/>
</dbReference>
<protein>
    <submittedName>
        <fullName evidence="6">Adenine-specific methyltransferase</fullName>
    </submittedName>
</protein>
<evidence type="ECO:0000259" key="5">
    <source>
        <dbReference type="Pfam" id="PF01555"/>
    </source>
</evidence>
<accession>A0A8S5PNN4</accession>
<keyword evidence="2 6" id="KW-0489">Methyltransferase</keyword>
<feature type="region of interest" description="Disordered" evidence="4">
    <location>
        <begin position="197"/>
        <end position="216"/>
    </location>
</feature>
<dbReference type="Pfam" id="PF01555">
    <property type="entry name" value="N6_N4_Mtase"/>
    <property type="match status" value="1"/>
</dbReference>
<evidence type="ECO:0000313" key="6">
    <source>
        <dbReference type="EMBL" id="DAE08710.1"/>
    </source>
</evidence>
<dbReference type="PANTHER" id="PTHR13370">
    <property type="entry name" value="RNA METHYLASE-RELATED"/>
    <property type="match status" value="1"/>
</dbReference>
<organism evidence="6">
    <name type="scientific">Siphoviridae sp. ct3lF2</name>
    <dbReference type="NCBI Taxonomy" id="2825324"/>
    <lineage>
        <taxon>Viruses</taxon>
        <taxon>Duplodnaviria</taxon>
        <taxon>Heunggongvirae</taxon>
        <taxon>Uroviricota</taxon>
        <taxon>Caudoviricetes</taxon>
    </lineage>
</organism>
<dbReference type="PRINTS" id="PR00508">
    <property type="entry name" value="S21N4MTFRASE"/>
</dbReference>
<evidence type="ECO:0000256" key="1">
    <source>
        <dbReference type="ARBA" id="ARBA00006594"/>
    </source>
</evidence>
<dbReference type="InterPro" id="IPR002941">
    <property type="entry name" value="DNA_methylase_N4/N6"/>
</dbReference>
<comment type="similarity">
    <text evidence="1">Belongs to the N(4)/N(6)-methyltransferase family.</text>
</comment>
<proteinExistence type="inferred from homology"/>
<evidence type="ECO:0000256" key="2">
    <source>
        <dbReference type="ARBA" id="ARBA00022603"/>
    </source>
</evidence>
<dbReference type="GO" id="GO:0008170">
    <property type="term" value="F:N-methyltransferase activity"/>
    <property type="evidence" value="ECO:0007669"/>
    <property type="project" value="InterPro"/>
</dbReference>
<dbReference type="InterPro" id="IPR029063">
    <property type="entry name" value="SAM-dependent_MTases_sf"/>
</dbReference>
<evidence type="ECO:0000256" key="4">
    <source>
        <dbReference type="SAM" id="MobiDB-lite"/>
    </source>
</evidence>
<name>A0A8S5PNN4_9CAUD</name>
<dbReference type="Gene3D" id="3.40.50.150">
    <property type="entry name" value="Vaccinia Virus protein VP39"/>
    <property type="match status" value="1"/>
</dbReference>
<dbReference type="SUPFAM" id="SSF53335">
    <property type="entry name" value="S-adenosyl-L-methionine-dependent methyltransferases"/>
    <property type="match status" value="1"/>
</dbReference>
<feature type="domain" description="DNA methylase N-4/N-6" evidence="5">
    <location>
        <begin position="6"/>
        <end position="190"/>
    </location>
</feature>
<dbReference type="GO" id="GO:0032259">
    <property type="term" value="P:methylation"/>
    <property type="evidence" value="ECO:0007669"/>
    <property type="project" value="UniProtKB-KW"/>
</dbReference>
<dbReference type="PROSITE" id="PS00092">
    <property type="entry name" value="N6_MTASE"/>
    <property type="match status" value="1"/>
</dbReference>
<dbReference type="PANTHER" id="PTHR13370:SF3">
    <property type="entry name" value="TRNA (GUANINE(10)-N2)-METHYLTRANSFERASE HOMOLOG"/>
    <property type="match status" value="1"/>
</dbReference>
<keyword evidence="3" id="KW-0808">Transferase</keyword>
<evidence type="ECO:0000256" key="3">
    <source>
        <dbReference type="ARBA" id="ARBA00022679"/>
    </source>
</evidence>